<evidence type="ECO:0000256" key="11">
    <source>
        <dbReference type="PIRSR" id="PIRSR602401-1"/>
    </source>
</evidence>
<evidence type="ECO:0000256" key="9">
    <source>
        <dbReference type="ARBA" id="ARBA00023033"/>
    </source>
</evidence>
<dbReference type="GO" id="GO:0020037">
    <property type="term" value="F:heme binding"/>
    <property type="evidence" value="ECO:0007669"/>
    <property type="project" value="InterPro"/>
</dbReference>
<dbReference type="PANTHER" id="PTHR24282">
    <property type="entry name" value="CYTOCHROME P450 FAMILY MEMBER"/>
    <property type="match status" value="1"/>
</dbReference>
<organism evidence="13 14">
    <name type="scientific">Ficus carica</name>
    <name type="common">Common fig</name>
    <dbReference type="NCBI Taxonomy" id="3494"/>
    <lineage>
        <taxon>Eukaryota</taxon>
        <taxon>Viridiplantae</taxon>
        <taxon>Streptophyta</taxon>
        <taxon>Embryophyta</taxon>
        <taxon>Tracheophyta</taxon>
        <taxon>Spermatophyta</taxon>
        <taxon>Magnoliopsida</taxon>
        <taxon>eudicotyledons</taxon>
        <taxon>Gunneridae</taxon>
        <taxon>Pentapetalae</taxon>
        <taxon>rosids</taxon>
        <taxon>fabids</taxon>
        <taxon>Rosales</taxon>
        <taxon>Moraceae</taxon>
        <taxon>Ficeae</taxon>
        <taxon>Ficus</taxon>
    </lineage>
</organism>
<dbReference type="PRINTS" id="PR00385">
    <property type="entry name" value="P450"/>
</dbReference>
<evidence type="ECO:0000256" key="2">
    <source>
        <dbReference type="ARBA" id="ARBA00010617"/>
    </source>
</evidence>
<dbReference type="GO" id="GO:0016705">
    <property type="term" value="F:oxidoreductase activity, acting on paired donors, with incorporation or reduction of molecular oxygen"/>
    <property type="evidence" value="ECO:0007669"/>
    <property type="project" value="InterPro"/>
</dbReference>
<comment type="caution">
    <text evidence="13">The sequence shown here is derived from an EMBL/GenBank/DDBJ whole genome shotgun (WGS) entry which is preliminary data.</text>
</comment>
<proteinExistence type="inferred from homology"/>
<evidence type="ECO:0000313" key="14">
    <source>
        <dbReference type="Proteomes" id="UP001187192"/>
    </source>
</evidence>
<dbReference type="PROSITE" id="PS00086">
    <property type="entry name" value="CYTOCHROME_P450"/>
    <property type="match status" value="1"/>
</dbReference>
<evidence type="ECO:0000256" key="12">
    <source>
        <dbReference type="RuleBase" id="RU000461"/>
    </source>
</evidence>
<dbReference type="AlphaFoldDB" id="A0AA88IUK2"/>
<evidence type="ECO:0000256" key="4">
    <source>
        <dbReference type="ARBA" id="ARBA00022692"/>
    </source>
</evidence>
<dbReference type="InterPro" id="IPR036396">
    <property type="entry name" value="Cyt_P450_sf"/>
</dbReference>
<evidence type="ECO:0000256" key="1">
    <source>
        <dbReference type="ARBA" id="ARBA00004167"/>
    </source>
</evidence>
<dbReference type="SUPFAM" id="SSF48264">
    <property type="entry name" value="Cytochrome P450"/>
    <property type="match status" value="1"/>
</dbReference>
<keyword evidence="10" id="KW-0472">Membrane</keyword>
<keyword evidence="14" id="KW-1185">Reference proteome</keyword>
<accession>A0AA88IUK2</accession>
<evidence type="ECO:0000256" key="6">
    <source>
        <dbReference type="ARBA" id="ARBA00022989"/>
    </source>
</evidence>
<dbReference type="InterPro" id="IPR017972">
    <property type="entry name" value="Cyt_P450_CS"/>
</dbReference>
<dbReference type="PRINTS" id="PR00463">
    <property type="entry name" value="EP450I"/>
</dbReference>
<evidence type="ECO:0008006" key="15">
    <source>
        <dbReference type="Google" id="ProtNLM"/>
    </source>
</evidence>
<keyword evidence="9 12" id="KW-0503">Monooxygenase</keyword>
<reference evidence="13" key="1">
    <citation type="submission" date="2023-07" db="EMBL/GenBank/DDBJ databases">
        <title>draft genome sequence of fig (Ficus carica).</title>
        <authorList>
            <person name="Takahashi T."/>
            <person name="Nishimura K."/>
        </authorList>
    </citation>
    <scope>NUCLEOTIDE SEQUENCE</scope>
</reference>
<dbReference type="Pfam" id="PF00067">
    <property type="entry name" value="p450"/>
    <property type="match status" value="1"/>
</dbReference>
<dbReference type="GO" id="GO:0005506">
    <property type="term" value="F:iron ion binding"/>
    <property type="evidence" value="ECO:0007669"/>
    <property type="project" value="InterPro"/>
</dbReference>
<keyword evidence="6" id="KW-1133">Transmembrane helix</keyword>
<keyword evidence="3 11" id="KW-0349">Heme</keyword>
<dbReference type="GO" id="GO:0004497">
    <property type="term" value="F:monooxygenase activity"/>
    <property type="evidence" value="ECO:0007669"/>
    <property type="project" value="UniProtKB-KW"/>
</dbReference>
<gene>
    <name evidence="13" type="ORF">TIFTF001_027093</name>
</gene>
<evidence type="ECO:0000256" key="3">
    <source>
        <dbReference type="ARBA" id="ARBA00022617"/>
    </source>
</evidence>
<dbReference type="EMBL" id="BTGU01000074">
    <property type="protein sequence ID" value="GMN57993.1"/>
    <property type="molecule type" value="Genomic_DNA"/>
</dbReference>
<comment type="cofactor">
    <cofactor evidence="11">
        <name>heme</name>
        <dbReference type="ChEBI" id="CHEBI:30413"/>
    </cofactor>
</comment>
<evidence type="ECO:0000256" key="7">
    <source>
        <dbReference type="ARBA" id="ARBA00023002"/>
    </source>
</evidence>
<keyword evidence="4" id="KW-0812">Transmembrane</keyword>
<protein>
    <recommendedName>
        <fullName evidence="15">Cytochrome P450</fullName>
    </recommendedName>
</protein>
<evidence type="ECO:0000256" key="5">
    <source>
        <dbReference type="ARBA" id="ARBA00022723"/>
    </source>
</evidence>
<comment type="similarity">
    <text evidence="2 12">Belongs to the cytochrome P450 family.</text>
</comment>
<sequence length="245" mass="27776">MVSLMGDSTTSMLRTWESRIKSGDADIKVDDDLRSLSSNIISRACFGSHYLQGEQIFSKLGTLQKLMSKKIIGIPFLRFIPTNKNVDIWRLEKEIHAMILKVVKQCTEVSEEKDLLQMILDASWILMLLAAYPTWQTRVREDVQEICKGGNPDAEMLRRMKDIQLKHILVPKGKHIQIPISILHQDTDLRGPDAHQFSPGRFDGRFENSVLGACKLPQAFIPFGTGTRICVGQHFAMIELKVIIS</sequence>
<dbReference type="InterPro" id="IPR002401">
    <property type="entry name" value="Cyt_P450_E_grp-I"/>
</dbReference>
<evidence type="ECO:0000256" key="10">
    <source>
        <dbReference type="ARBA" id="ARBA00023136"/>
    </source>
</evidence>
<keyword evidence="5 11" id="KW-0479">Metal-binding</keyword>
<keyword evidence="8 11" id="KW-0408">Iron</keyword>
<dbReference type="PANTHER" id="PTHR24282:SF26">
    <property type="entry name" value="CYTOCHROME P450"/>
    <property type="match status" value="1"/>
</dbReference>
<feature type="binding site" description="axial binding residue" evidence="11">
    <location>
        <position position="230"/>
    </location>
    <ligand>
        <name>heme</name>
        <dbReference type="ChEBI" id="CHEBI:30413"/>
    </ligand>
    <ligandPart>
        <name>Fe</name>
        <dbReference type="ChEBI" id="CHEBI:18248"/>
    </ligandPart>
</feature>
<dbReference type="Gene3D" id="1.10.630.10">
    <property type="entry name" value="Cytochrome P450"/>
    <property type="match status" value="2"/>
</dbReference>
<dbReference type="InterPro" id="IPR001128">
    <property type="entry name" value="Cyt_P450"/>
</dbReference>
<dbReference type="Proteomes" id="UP001187192">
    <property type="component" value="Unassembled WGS sequence"/>
</dbReference>
<dbReference type="GO" id="GO:0016020">
    <property type="term" value="C:membrane"/>
    <property type="evidence" value="ECO:0007669"/>
    <property type="project" value="UniProtKB-SubCell"/>
</dbReference>
<evidence type="ECO:0000256" key="8">
    <source>
        <dbReference type="ARBA" id="ARBA00023004"/>
    </source>
</evidence>
<evidence type="ECO:0000313" key="13">
    <source>
        <dbReference type="EMBL" id="GMN57993.1"/>
    </source>
</evidence>
<dbReference type="InterPro" id="IPR050665">
    <property type="entry name" value="Cytochrome_P450_Monooxygen"/>
</dbReference>
<name>A0AA88IUK2_FICCA</name>
<comment type="subcellular location">
    <subcellularLocation>
        <location evidence="1">Membrane</location>
        <topology evidence="1">Single-pass membrane protein</topology>
    </subcellularLocation>
</comment>
<keyword evidence="7 12" id="KW-0560">Oxidoreductase</keyword>